<sequence>MKKLFLPKKRLLVAFICIFTCVALMAACGGEPSDSTGTTVSDDAAVTTQPEVTAEPQSDFPWGSIAEETLPPVATDDTVSQPEATTPEATTPEATQPEATQPTEEVTEPEEDEEEATEPEKDEEEETEPDDEVPAVTPDDGQISGEDDEEVADLGWENINVDEFFAEMGIDMDDLEVND</sequence>
<reference evidence="3" key="2">
    <citation type="journal article" date="2021" name="PeerJ">
        <title>Extensive microbial diversity within the chicken gut microbiome revealed by metagenomics and culture.</title>
        <authorList>
            <person name="Gilroy R."/>
            <person name="Ravi A."/>
            <person name="Getino M."/>
            <person name="Pursley I."/>
            <person name="Horton D.L."/>
            <person name="Alikhan N.F."/>
            <person name="Baker D."/>
            <person name="Gharbi K."/>
            <person name="Hall N."/>
            <person name="Watson M."/>
            <person name="Adriaenssens E.M."/>
            <person name="Foster-Nyarko E."/>
            <person name="Jarju S."/>
            <person name="Secka A."/>
            <person name="Antonio M."/>
            <person name="Oren A."/>
            <person name="Chaudhuri R.R."/>
            <person name="La Ragione R."/>
            <person name="Hildebrand F."/>
            <person name="Pallen M.J."/>
        </authorList>
    </citation>
    <scope>NUCLEOTIDE SEQUENCE</scope>
    <source>
        <strain evidence="3">CHK33-4379</strain>
    </source>
</reference>
<keyword evidence="2" id="KW-0732">Signal</keyword>
<dbReference type="Proteomes" id="UP000824136">
    <property type="component" value="Unassembled WGS sequence"/>
</dbReference>
<evidence type="ECO:0000313" key="3">
    <source>
        <dbReference type="EMBL" id="HIT59572.1"/>
    </source>
</evidence>
<comment type="caution">
    <text evidence="3">The sequence shown here is derived from an EMBL/GenBank/DDBJ whole genome shotgun (WGS) entry which is preliminary data.</text>
</comment>
<dbReference type="PROSITE" id="PS51257">
    <property type="entry name" value="PROKAR_LIPOPROTEIN"/>
    <property type="match status" value="1"/>
</dbReference>
<dbReference type="EMBL" id="DVLL01000024">
    <property type="protein sequence ID" value="HIT59572.1"/>
    <property type="molecule type" value="Genomic_DNA"/>
</dbReference>
<evidence type="ECO:0000256" key="1">
    <source>
        <dbReference type="SAM" id="MobiDB-lite"/>
    </source>
</evidence>
<feature type="compositionally biased region" description="Acidic residues" evidence="1">
    <location>
        <begin position="105"/>
        <end position="133"/>
    </location>
</feature>
<gene>
    <name evidence="3" type="ORF">IAC39_07690</name>
</gene>
<evidence type="ECO:0000313" key="4">
    <source>
        <dbReference type="Proteomes" id="UP000824136"/>
    </source>
</evidence>
<reference evidence="3" key="1">
    <citation type="submission" date="2020-10" db="EMBL/GenBank/DDBJ databases">
        <authorList>
            <person name="Gilroy R."/>
        </authorList>
    </citation>
    <scope>NUCLEOTIDE SEQUENCE</scope>
    <source>
        <strain evidence="3">CHK33-4379</strain>
    </source>
</reference>
<feature type="compositionally biased region" description="Low complexity" evidence="1">
    <location>
        <begin position="81"/>
        <end position="104"/>
    </location>
</feature>
<protein>
    <submittedName>
        <fullName evidence="3">Uncharacterized protein</fullName>
    </submittedName>
</protein>
<accession>A0A9D1KLL8</accession>
<feature type="compositionally biased region" description="Polar residues" evidence="1">
    <location>
        <begin position="33"/>
        <end position="51"/>
    </location>
</feature>
<organism evidence="3 4">
    <name type="scientific">Candidatus Faeciplasma pullistercoris</name>
    <dbReference type="NCBI Taxonomy" id="2840800"/>
    <lineage>
        <taxon>Bacteria</taxon>
        <taxon>Bacillati</taxon>
        <taxon>Bacillota</taxon>
        <taxon>Clostridia</taxon>
        <taxon>Eubacteriales</taxon>
        <taxon>Oscillospiraceae</taxon>
        <taxon>Oscillospiraceae incertae sedis</taxon>
        <taxon>Candidatus Faeciplasma</taxon>
    </lineage>
</organism>
<feature type="chain" id="PRO_5038636375" evidence="2">
    <location>
        <begin position="27"/>
        <end position="179"/>
    </location>
</feature>
<feature type="region of interest" description="Disordered" evidence="1">
    <location>
        <begin position="31"/>
        <end position="156"/>
    </location>
</feature>
<name>A0A9D1KLL8_9FIRM</name>
<feature type="signal peptide" evidence="2">
    <location>
        <begin position="1"/>
        <end position="26"/>
    </location>
</feature>
<proteinExistence type="predicted"/>
<dbReference type="AlphaFoldDB" id="A0A9D1KLL8"/>
<evidence type="ECO:0000256" key="2">
    <source>
        <dbReference type="SAM" id="SignalP"/>
    </source>
</evidence>